<protein>
    <submittedName>
        <fullName evidence="1">NAD(P)-binding protein</fullName>
    </submittedName>
</protein>
<sequence>MGIVASMISESFPPKSKFNVSDIPDLSGKVMIVTGGNTGVGKETVKALLQHNAKVYLAGRSQDRCQTAITDLKNETGKEAIFLRLDLGDLQSVKTAAAEFQSKEEQLHTLFNNAGVMVPPIDQLTAQSYDLQFGTNVLGHFYFTKLLLPTLLETAKAEPVFKARVVNTSSSASVMGSLNFATFKDSPARQKLGTQRLYAQSKFGNVVVAQELTRRYGDQGLVSTSLNPGNLNSDLQRHLSSVVANVLSLILYDVSYGALTQLWAGTSTEGANFGGQYLIPWARQGKVGAQAGSPEVGKELWKWLDEQVEQFEQSA</sequence>
<dbReference type="Proteomes" id="UP000308600">
    <property type="component" value="Unassembled WGS sequence"/>
</dbReference>
<evidence type="ECO:0000313" key="2">
    <source>
        <dbReference type="Proteomes" id="UP000308600"/>
    </source>
</evidence>
<organism evidence="1 2">
    <name type="scientific">Pluteus cervinus</name>
    <dbReference type="NCBI Taxonomy" id="181527"/>
    <lineage>
        <taxon>Eukaryota</taxon>
        <taxon>Fungi</taxon>
        <taxon>Dikarya</taxon>
        <taxon>Basidiomycota</taxon>
        <taxon>Agaricomycotina</taxon>
        <taxon>Agaricomycetes</taxon>
        <taxon>Agaricomycetidae</taxon>
        <taxon>Agaricales</taxon>
        <taxon>Pluteineae</taxon>
        <taxon>Pluteaceae</taxon>
        <taxon>Pluteus</taxon>
    </lineage>
</organism>
<accession>A0ACD3B9N2</accession>
<proteinExistence type="predicted"/>
<evidence type="ECO:0000313" key="1">
    <source>
        <dbReference type="EMBL" id="TFK74636.1"/>
    </source>
</evidence>
<gene>
    <name evidence="1" type="ORF">BDN72DRAFT_833154</name>
</gene>
<reference evidence="1 2" key="1">
    <citation type="journal article" date="2019" name="Nat. Ecol. Evol.">
        <title>Megaphylogeny resolves global patterns of mushroom evolution.</title>
        <authorList>
            <person name="Varga T."/>
            <person name="Krizsan K."/>
            <person name="Foldi C."/>
            <person name="Dima B."/>
            <person name="Sanchez-Garcia M."/>
            <person name="Sanchez-Ramirez S."/>
            <person name="Szollosi G.J."/>
            <person name="Szarkandi J.G."/>
            <person name="Papp V."/>
            <person name="Albert L."/>
            <person name="Andreopoulos W."/>
            <person name="Angelini C."/>
            <person name="Antonin V."/>
            <person name="Barry K.W."/>
            <person name="Bougher N.L."/>
            <person name="Buchanan P."/>
            <person name="Buyck B."/>
            <person name="Bense V."/>
            <person name="Catcheside P."/>
            <person name="Chovatia M."/>
            <person name="Cooper J."/>
            <person name="Damon W."/>
            <person name="Desjardin D."/>
            <person name="Finy P."/>
            <person name="Geml J."/>
            <person name="Haridas S."/>
            <person name="Hughes K."/>
            <person name="Justo A."/>
            <person name="Karasinski D."/>
            <person name="Kautmanova I."/>
            <person name="Kiss B."/>
            <person name="Kocsube S."/>
            <person name="Kotiranta H."/>
            <person name="LaButti K.M."/>
            <person name="Lechner B.E."/>
            <person name="Liimatainen K."/>
            <person name="Lipzen A."/>
            <person name="Lukacs Z."/>
            <person name="Mihaltcheva S."/>
            <person name="Morgado L.N."/>
            <person name="Niskanen T."/>
            <person name="Noordeloos M.E."/>
            <person name="Ohm R.A."/>
            <person name="Ortiz-Santana B."/>
            <person name="Ovrebo C."/>
            <person name="Racz N."/>
            <person name="Riley R."/>
            <person name="Savchenko A."/>
            <person name="Shiryaev A."/>
            <person name="Soop K."/>
            <person name="Spirin V."/>
            <person name="Szebenyi C."/>
            <person name="Tomsovsky M."/>
            <person name="Tulloss R.E."/>
            <person name="Uehling J."/>
            <person name="Grigoriev I.V."/>
            <person name="Vagvolgyi C."/>
            <person name="Papp T."/>
            <person name="Martin F.M."/>
            <person name="Miettinen O."/>
            <person name="Hibbett D.S."/>
            <person name="Nagy L.G."/>
        </authorList>
    </citation>
    <scope>NUCLEOTIDE SEQUENCE [LARGE SCALE GENOMIC DNA]</scope>
    <source>
        <strain evidence="1 2">NL-1719</strain>
    </source>
</reference>
<name>A0ACD3B9N2_9AGAR</name>
<keyword evidence="2" id="KW-1185">Reference proteome</keyword>
<dbReference type="EMBL" id="ML208267">
    <property type="protein sequence ID" value="TFK74636.1"/>
    <property type="molecule type" value="Genomic_DNA"/>
</dbReference>